<dbReference type="SMART" id="SM00165">
    <property type="entry name" value="UBA"/>
    <property type="match status" value="1"/>
</dbReference>
<organism evidence="9 10">
    <name type="scientific">Aphanomyces astaci</name>
    <name type="common">Crayfish plague agent</name>
    <dbReference type="NCBI Taxonomy" id="112090"/>
    <lineage>
        <taxon>Eukaryota</taxon>
        <taxon>Sar</taxon>
        <taxon>Stramenopiles</taxon>
        <taxon>Oomycota</taxon>
        <taxon>Saprolegniomycetes</taxon>
        <taxon>Saprolegniales</taxon>
        <taxon>Verrucalvaceae</taxon>
        <taxon>Aphanomyces</taxon>
    </lineage>
</organism>
<feature type="chain" id="PRO_5017341680" description="HECT E3 ubiquitin ligase" evidence="4">
    <location>
        <begin position="20"/>
        <end position="1802"/>
    </location>
</feature>
<dbReference type="GO" id="GO:0005737">
    <property type="term" value="C:cytoplasm"/>
    <property type="evidence" value="ECO:0007669"/>
    <property type="project" value="TreeGrafter"/>
</dbReference>
<dbReference type="GO" id="GO:0016567">
    <property type="term" value="P:protein ubiquitination"/>
    <property type="evidence" value="ECO:0007669"/>
    <property type="project" value="InterPro"/>
</dbReference>
<protein>
    <recommendedName>
        <fullName evidence="11">HECT E3 ubiquitin ligase</fullName>
    </recommendedName>
</protein>
<dbReference type="PROSITE" id="PS51416">
    <property type="entry name" value="MIB_HERC2"/>
    <property type="match status" value="1"/>
</dbReference>
<dbReference type="VEuPathDB" id="FungiDB:H257_13041"/>
<feature type="compositionally biased region" description="Low complexity" evidence="3">
    <location>
        <begin position="651"/>
        <end position="672"/>
    </location>
</feature>
<proteinExistence type="predicted"/>
<sequence>MGLLLGLVGFRALGSLVQSGDENDLVLRDCIPLLFQVATIYTQNPSDISLLEEHWVQRYKLWYDVQCPSGVDALDDASAPPSALCQQMMEMGFPREWCDVALLKCSYQVEAAINFCFEHSSDMDRLVKQPTARSTGRAPSPPTSSTSTRPDVSPILLEQLSEMGFPLTWCRKALSIPQGPNPLRPVSGLATINDDMLVEGSAGGGFASVGAPDCIVQTGKWYYEATLSTSGCIQIGWADAAFSGASERGDGVGDGPHSWAYDGWRQMKWHGNSSSYGIKWKSGDVIGCGVDCDAGLLFFTLNGQYMGVAFRGVQFAGEYVGEEYFDCRYFAKDLKATAGSTTTSRVKPSTVDPTSDFAELTRSLAILHCRRLLLTILAASRSSNLLNDVPTELVGTFLKLVASYTSPASTVSDLFKAVGTMSPRLEVSLVQCIDDQIRMASRRKYAKIHWDCGVEAIVTSQLSTLHCSDGGMLPSVWHDSHVLAHPNVGLAEYLTTLLASKQPAPLVQAWSYALRSPSMTLKEKAFRILSGLVPHVPESALACIPTTRLHAMTVARLTKEAIHFPIASKYLQSLMELTSTLVVQSTCTTCILSTDHNNQRRIAHAIKTQHELDQLPYNVVQVGNTSTSCPPLVVPVLTREDDDDDDEMSSEDQNAAMSSSAAPMTAAAESRSPATGPPISASFLTPAQHQIIVAAQHGFKVLDDETPHGFDLGVLSDEASQYWSGQLSQHELLPLTTVPPVEKEEDEEIAAPPPLTIGCKVIRGPNWKWRDQDGGQGSIGVVEGISPWSGIEGEGMSVRWPNDALYTYRWGADGQYDLTHVQVDSDNHIVASFPTPQAPQPSTDRVHLGVIFRLHRTHNAAAAAAAGISGVVEYPDMNAVIAVAGQYVDESIQLVELGMIQGDVDMGWHAKFGCDRWVPGTLYELTQDGIHLHGQYSHSLWQPEAKSWVPIQGRVQAQSQHLFALDKQATFAASLSVSDDGLAVTCTSGEARNLSLGTVGFSSGIHYWEVRVDHAEFGSVFLGVCEKHVKGQPSLNLGRWQGWGFVNFRATYHNSTERIYGKLSFFMDGIKYGEHIVTDLGVAFDGLKSDRHVKTLYPCIGLRKAGDQVTLNGKWVSHPGLSSTLLYQDHVELQSVLHAWAGADDVLPLAFMQASYAFYCRWRTNRYRRVSIRAKGMTIDVDTSVERCVQVCRDSPTVLVTGDRVKIISKGGRALDAPEEAIVLGVYRNRLWYRVETQGNEGGDEGRGYAWYWDPIELPELVLIQRNGIDIGQSDTTTIPPPSPESIPTRSRLLGFDEFLQLAQGTYAKDIPLVDHINALCATVGVDVVNLPFEAVAEELQPRVAVLMMLNQKVLRSLPLVRFHDRSVLRHLTFTSTKLSFWDATLKATATPTPLPSDEYEDPREIRILRINRIQAQPSKLALCFRRAYTGKGHGGQKRAFKVKFLGEGVNDYGGPYRAVFEQIVDELQMDQVELTKGEQGLLPLLVPCPNRRSGSGTNQDKFVLNPSCGTISAAVGPIALELHRFLGKLVGTAVRHGLQMGLDLPSVVWRPLVGLPLNRHHVEDIDVVAFNTLTKLETMPLSRDAVEYCKQFTFTTHLSDGTEVPLRPDGETQQLDFASREKYVDLSFAKRLVESGPQLAALREGLSAVIPMEIAGLFTAKELETLVCGRREVDVALLKQCTEYEDVDPTSAHIVAFWQVLEEFPPDDRTLFLLFVWARSRMPNSAKDFPMNFKIQAPHDQGARSQPDLYLPHAQTCFFSLSLPAYSTKAILKAKLLYAIQNSPNMDADVRLHNAEGWADA</sequence>
<dbReference type="InterPro" id="IPR015940">
    <property type="entry name" value="UBA"/>
</dbReference>
<evidence type="ECO:0000259" key="7">
    <source>
        <dbReference type="PROSITE" id="PS50237"/>
    </source>
</evidence>
<dbReference type="PROSITE" id="PS50237">
    <property type="entry name" value="HECT"/>
    <property type="match status" value="1"/>
</dbReference>
<dbReference type="PANTHER" id="PTHR46654">
    <property type="entry name" value="E3 UBIQUITIN-PROTEIN LIGASE HECTD3"/>
    <property type="match status" value="1"/>
</dbReference>
<feature type="domain" description="HECT" evidence="7">
    <location>
        <begin position="1438"/>
        <end position="1802"/>
    </location>
</feature>
<evidence type="ECO:0000256" key="2">
    <source>
        <dbReference type="PROSITE-ProRule" id="PRU00104"/>
    </source>
</evidence>
<evidence type="ECO:0000313" key="10">
    <source>
        <dbReference type="Proteomes" id="UP000265716"/>
    </source>
</evidence>
<dbReference type="InterPro" id="IPR000569">
    <property type="entry name" value="HECT_dom"/>
</dbReference>
<feature type="domain" description="B30.2/SPRY" evidence="6">
    <location>
        <begin position="156"/>
        <end position="343"/>
    </location>
</feature>
<name>A0A397E603_APHAT</name>
<dbReference type="CDD" id="cd14306">
    <property type="entry name" value="UBA_VP13D"/>
    <property type="match status" value="1"/>
</dbReference>
<dbReference type="SUPFAM" id="SSF46934">
    <property type="entry name" value="UBA-like"/>
    <property type="match status" value="1"/>
</dbReference>
<dbReference type="EMBL" id="QUTC01001316">
    <property type="protein sequence ID" value="RHY76971.1"/>
    <property type="molecule type" value="Genomic_DNA"/>
</dbReference>
<dbReference type="SMART" id="SM00119">
    <property type="entry name" value="HECTc"/>
    <property type="match status" value="1"/>
</dbReference>
<evidence type="ECO:0000259" key="8">
    <source>
        <dbReference type="PROSITE" id="PS51416"/>
    </source>
</evidence>
<accession>A0A397E603</accession>
<dbReference type="InterPro" id="IPR001870">
    <property type="entry name" value="B30.2/SPRY"/>
</dbReference>
<dbReference type="Gene3D" id="3.90.1750.10">
    <property type="entry name" value="Hect, E3 ligase catalytic domains"/>
    <property type="match status" value="1"/>
</dbReference>
<dbReference type="Gene3D" id="3.30.2160.10">
    <property type="entry name" value="Hect, E3 ligase catalytic domain"/>
    <property type="match status" value="1"/>
</dbReference>
<feature type="domain" description="UBA" evidence="5">
    <location>
        <begin position="73"/>
        <end position="119"/>
    </location>
</feature>
<dbReference type="Pfam" id="PF06701">
    <property type="entry name" value="MIB_HERC2"/>
    <property type="match status" value="1"/>
</dbReference>
<dbReference type="SMART" id="SM00449">
    <property type="entry name" value="SPRY"/>
    <property type="match status" value="2"/>
</dbReference>
<gene>
    <name evidence="9" type="ORF">DYB38_003243</name>
</gene>
<keyword evidence="1 2" id="KW-0833">Ubl conjugation pathway</keyword>
<feature type="region of interest" description="Disordered" evidence="3">
    <location>
        <begin position="129"/>
        <end position="151"/>
    </location>
</feature>
<dbReference type="SUPFAM" id="SSF159034">
    <property type="entry name" value="Mib/herc2 domain-like"/>
    <property type="match status" value="1"/>
</dbReference>
<dbReference type="GO" id="GO:0046872">
    <property type="term" value="F:metal ion binding"/>
    <property type="evidence" value="ECO:0007669"/>
    <property type="project" value="InterPro"/>
</dbReference>
<feature type="domain" description="MIB/HERC2" evidence="8">
    <location>
        <begin position="747"/>
        <end position="824"/>
    </location>
</feature>
<dbReference type="PROSITE" id="PS50030">
    <property type="entry name" value="UBA"/>
    <property type="match status" value="1"/>
</dbReference>
<reference evidence="9 10" key="1">
    <citation type="submission" date="2018-08" db="EMBL/GenBank/DDBJ databases">
        <title>Aphanomyces genome sequencing and annotation.</title>
        <authorList>
            <person name="Minardi D."/>
            <person name="Oidtmann B."/>
            <person name="Van Der Giezen M."/>
            <person name="Studholme D.J."/>
        </authorList>
    </citation>
    <scope>NUCLEOTIDE SEQUENCE [LARGE SCALE GENOMIC DNA]</scope>
    <source>
        <strain evidence="9 10">SA</strain>
    </source>
</reference>
<dbReference type="InterPro" id="IPR003877">
    <property type="entry name" value="SPRY_dom"/>
</dbReference>
<keyword evidence="4" id="KW-0732">Signal</keyword>
<evidence type="ECO:0000313" key="9">
    <source>
        <dbReference type="EMBL" id="RHY76971.1"/>
    </source>
</evidence>
<feature type="compositionally biased region" description="Acidic residues" evidence="3">
    <location>
        <begin position="640"/>
        <end position="650"/>
    </location>
</feature>
<dbReference type="PROSITE" id="PS50188">
    <property type="entry name" value="B302_SPRY"/>
    <property type="match status" value="2"/>
</dbReference>
<dbReference type="InterPro" id="IPR009060">
    <property type="entry name" value="UBA-like_sf"/>
</dbReference>
<evidence type="ECO:0000256" key="4">
    <source>
        <dbReference type="SAM" id="SignalP"/>
    </source>
</evidence>
<dbReference type="Pfam" id="PF22562">
    <property type="entry name" value="UBA_7"/>
    <property type="match status" value="1"/>
</dbReference>
<evidence type="ECO:0008006" key="11">
    <source>
        <dbReference type="Google" id="ProtNLM"/>
    </source>
</evidence>
<dbReference type="SUPFAM" id="SSF49899">
    <property type="entry name" value="Concanavalin A-like lectins/glucanases"/>
    <property type="match status" value="2"/>
</dbReference>
<feature type="active site" description="Glycyl thioester intermediate" evidence="2">
    <location>
        <position position="1758"/>
    </location>
</feature>
<dbReference type="InterPro" id="IPR042469">
    <property type="entry name" value="HECTD3"/>
</dbReference>
<evidence type="ECO:0000256" key="1">
    <source>
        <dbReference type="ARBA" id="ARBA00022786"/>
    </source>
</evidence>
<dbReference type="InterPro" id="IPR041969">
    <property type="entry name" value="VP13D_UBA"/>
</dbReference>
<dbReference type="InterPro" id="IPR037252">
    <property type="entry name" value="Mib_Herc2_sf"/>
</dbReference>
<dbReference type="Proteomes" id="UP000265716">
    <property type="component" value="Unassembled WGS sequence"/>
</dbReference>
<dbReference type="InterPro" id="IPR013320">
    <property type="entry name" value="ConA-like_dom_sf"/>
</dbReference>
<dbReference type="Pfam" id="PF00632">
    <property type="entry name" value="HECT"/>
    <property type="match status" value="1"/>
</dbReference>
<dbReference type="InterPro" id="IPR035983">
    <property type="entry name" value="Hect_E3_ubiquitin_ligase"/>
</dbReference>
<evidence type="ECO:0000256" key="3">
    <source>
        <dbReference type="SAM" id="MobiDB-lite"/>
    </source>
</evidence>
<dbReference type="FunFam" id="2.30.30.40:FF:000264">
    <property type="entry name" value="HECT E3 ubiquitin ligase"/>
    <property type="match status" value="1"/>
</dbReference>
<dbReference type="Pfam" id="PF00622">
    <property type="entry name" value="SPRY"/>
    <property type="match status" value="1"/>
</dbReference>
<feature type="signal peptide" evidence="4">
    <location>
        <begin position="1"/>
        <end position="19"/>
    </location>
</feature>
<feature type="domain" description="B30.2/SPRY" evidence="6">
    <location>
        <begin position="943"/>
        <end position="1130"/>
    </location>
</feature>
<dbReference type="GO" id="GO:0004842">
    <property type="term" value="F:ubiquitin-protein transferase activity"/>
    <property type="evidence" value="ECO:0007669"/>
    <property type="project" value="InterPro"/>
</dbReference>
<comment type="caution">
    <text evidence="9">The sequence shown here is derived from an EMBL/GenBank/DDBJ whole genome shotgun (WGS) entry which is preliminary data.</text>
</comment>
<dbReference type="InterPro" id="IPR043136">
    <property type="entry name" value="B30.2/SPRY_sf"/>
</dbReference>
<dbReference type="SUPFAM" id="SSF56204">
    <property type="entry name" value="Hect, E3 ligase catalytic domain"/>
    <property type="match status" value="1"/>
</dbReference>
<dbReference type="Gene3D" id="3.30.2410.10">
    <property type="entry name" value="Hect, E3 ligase catalytic domain"/>
    <property type="match status" value="1"/>
</dbReference>
<feature type="region of interest" description="Disordered" evidence="3">
    <location>
        <begin position="637"/>
        <end position="682"/>
    </location>
</feature>
<evidence type="ECO:0000259" key="5">
    <source>
        <dbReference type="PROSITE" id="PS50030"/>
    </source>
</evidence>
<dbReference type="Gene3D" id="2.30.30.40">
    <property type="entry name" value="SH3 Domains"/>
    <property type="match status" value="1"/>
</dbReference>
<dbReference type="CDD" id="cd11709">
    <property type="entry name" value="SPRY"/>
    <property type="match status" value="2"/>
</dbReference>
<feature type="compositionally biased region" description="Low complexity" evidence="3">
    <location>
        <begin position="133"/>
        <end position="150"/>
    </location>
</feature>
<dbReference type="Gene3D" id="1.10.8.10">
    <property type="entry name" value="DNA helicase RuvA subunit, C-terminal domain"/>
    <property type="match status" value="1"/>
</dbReference>
<dbReference type="InterPro" id="IPR010606">
    <property type="entry name" value="Mib_Herc2"/>
</dbReference>
<dbReference type="PANTHER" id="PTHR46654:SF1">
    <property type="entry name" value="E3 UBIQUITIN-PROTEIN LIGASE HECTD3"/>
    <property type="match status" value="1"/>
</dbReference>
<evidence type="ECO:0000259" key="6">
    <source>
        <dbReference type="PROSITE" id="PS50188"/>
    </source>
</evidence>
<dbReference type="Gene3D" id="2.60.120.920">
    <property type="match status" value="2"/>
</dbReference>